<dbReference type="SUPFAM" id="SSF55424">
    <property type="entry name" value="FAD/NAD-linked reductases, dimerisation (C-terminal) domain"/>
    <property type="match status" value="1"/>
</dbReference>
<dbReference type="Pfam" id="PF07992">
    <property type="entry name" value="Pyr_redox_2"/>
    <property type="match status" value="1"/>
</dbReference>
<feature type="domain" description="FAD/NAD(P)-binding" evidence="12">
    <location>
        <begin position="5"/>
        <end position="323"/>
    </location>
</feature>
<name>A0A8J7YPU5_9ARCH</name>
<evidence type="ECO:0000256" key="3">
    <source>
        <dbReference type="ARBA" id="ARBA00022630"/>
    </source>
</evidence>
<evidence type="ECO:0000256" key="6">
    <source>
        <dbReference type="ARBA" id="ARBA00023027"/>
    </source>
</evidence>
<comment type="miscellaneous">
    <text evidence="10">The active site is a redox-active disulfide bond.</text>
</comment>
<dbReference type="PRINTS" id="PR00368">
    <property type="entry name" value="FADPNR"/>
</dbReference>
<keyword evidence="6 10" id="KW-0520">NAD</keyword>
<comment type="cofactor">
    <cofactor evidence="10">
        <name>FAD</name>
        <dbReference type="ChEBI" id="CHEBI:57692"/>
    </cofactor>
    <text evidence="10">Binds 1 FAD per subunit.</text>
</comment>
<evidence type="ECO:0000259" key="12">
    <source>
        <dbReference type="Pfam" id="PF07992"/>
    </source>
</evidence>
<dbReference type="Pfam" id="PF02852">
    <property type="entry name" value="Pyr_redox_dim"/>
    <property type="match status" value="1"/>
</dbReference>
<dbReference type="SUPFAM" id="SSF51905">
    <property type="entry name" value="FAD/NAD(P)-binding domain"/>
    <property type="match status" value="1"/>
</dbReference>
<dbReference type="InterPro" id="IPR004099">
    <property type="entry name" value="Pyr_nucl-diS_OxRdtase_dimer"/>
</dbReference>
<dbReference type="InterPro" id="IPR036188">
    <property type="entry name" value="FAD/NAD-bd_sf"/>
</dbReference>
<dbReference type="GO" id="GO:0004148">
    <property type="term" value="F:dihydrolipoyl dehydrogenase (NADH) activity"/>
    <property type="evidence" value="ECO:0007669"/>
    <property type="project" value="UniProtKB-EC"/>
</dbReference>
<dbReference type="InterPro" id="IPR023753">
    <property type="entry name" value="FAD/NAD-binding_dom"/>
</dbReference>
<comment type="similarity">
    <text evidence="1 10">Belongs to the class-I pyridine nucleotide-disulfide oxidoreductase family.</text>
</comment>
<dbReference type="PIRSF" id="PIRSF000350">
    <property type="entry name" value="Mercury_reductase_MerA"/>
    <property type="match status" value="1"/>
</dbReference>
<protein>
    <recommendedName>
        <fullName evidence="2 10">Dihydrolipoyl dehydrogenase</fullName>
        <ecNumber evidence="2 10">1.8.1.4</ecNumber>
    </recommendedName>
</protein>
<dbReference type="EC" id="1.8.1.4" evidence="2 10"/>
<keyword evidence="5 10" id="KW-0560">Oxidoreductase</keyword>
<dbReference type="PROSITE" id="PS00076">
    <property type="entry name" value="PYRIDINE_REDOX_1"/>
    <property type="match status" value="1"/>
</dbReference>
<dbReference type="EMBL" id="JAHEAC010000074">
    <property type="protein sequence ID" value="MBX8644567.1"/>
    <property type="molecule type" value="Genomic_DNA"/>
</dbReference>
<comment type="caution">
    <text evidence="13">The sequence shown here is derived from an EMBL/GenBank/DDBJ whole genome shotgun (WGS) entry which is preliminary data.</text>
</comment>
<evidence type="ECO:0000313" key="14">
    <source>
        <dbReference type="EMBL" id="MBX8644567.1"/>
    </source>
</evidence>
<feature type="domain" description="Pyridine nucleotide-disulphide oxidoreductase dimerisation" evidence="11">
    <location>
        <begin position="342"/>
        <end position="449"/>
    </location>
</feature>
<dbReference type="InterPro" id="IPR012999">
    <property type="entry name" value="Pyr_OxRdtase_I_AS"/>
</dbReference>
<dbReference type="GO" id="GO:0006103">
    <property type="term" value="P:2-oxoglutarate metabolic process"/>
    <property type="evidence" value="ECO:0007669"/>
    <property type="project" value="TreeGrafter"/>
</dbReference>
<dbReference type="PANTHER" id="PTHR22912">
    <property type="entry name" value="DISULFIDE OXIDOREDUCTASE"/>
    <property type="match status" value="1"/>
</dbReference>
<evidence type="ECO:0000256" key="7">
    <source>
        <dbReference type="ARBA" id="ARBA00023157"/>
    </source>
</evidence>
<dbReference type="GO" id="GO:0050660">
    <property type="term" value="F:flavin adenine dinucleotide binding"/>
    <property type="evidence" value="ECO:0007669"/>
    <property type="project" value="InterPro"/>
</dbReference>
<dbReference type="FunFam" id="3.30.390.30:FF:000001">
    <property type="entry name" value="Dihydrolipoyl dehydrogenase"/>
    <property type="match status" value="1"/>
</dbReference>
<evidence type="ECO:0000256" key="5">
    <source>
        <dbReference type="ARBA" id="ARBA00023002"/>
    </source>
</evidence>
<evidence type="ECO:0000256" key="4">
    <source>
        <dbReference type="ARBA" id="ARBA00022827"/>
    </source>
</evidence>
<evidence type="ECO:0000313" key="13">
    <source>
        <dbReference type="EMBL" id="MBX8632043.1"/>
    </source>
</evidence>
<evidence type="ECO:0000256" key="8">
    <source>
        <dbReference type="ARBA" id="ARBA00023284"/>
    </source>
</evidence>
<keyword evidence="4 10" id="KW-0274">FAD</keyword>
<evidence type="ECO:0000256" key="1">
    <source>
        <dbReference type="ARBA" id="ARBA00007532"/>
    </source>
</evidence>
<dbReference type="InterPro" id="IPR001100">
    <property type="entry name" value="Pyr_nuc-diS_OxRdtase"/>
</dbReference>
<evidence type="ECO:0000256" key="10">
    <source>
        <dbReference type="RuleBase" id="RU003692"/>
    </source>
</evidence>
<dbReference type="Proteomes" id="UP000716004">
    <property type="component" value="Unassembled WGS sequence"/>
</dbReference>
<dbReference type="InterPro" id="IPR050151">
    <property type="entry name" value="Class-I_Pyr_Nuc-Dis_Oxidored"/>
</dbReference>
<keyword evidence="7" id="KW-1015">Disulfide bond</keyword>
<dbReference type="InterPro" id="IPR006258">
    <property type="entry name" value="Lipoamide_DH"/>
</dbReference>
<dbReference type="Proteomes" id="UP000750197">
    <property type="component" value="Unassembled WGS sequence"/>
</dbReference>
<keyword evidence="8 10" id="KW-0676">Redox-active center</keyword>
<dbReference type="PANTHER" id="PTHR22912:SF160">
    <property type="entry name" value="DIHYDROLIPOYL DEHYDROGENASE"/>
    <property type="match status" value="1"/>
</dbReference>
<dbReference type="Gene3D" id="3.50.50.60">
    <property type="entry name" value="FAD/NAD(P)-binding domain"/>
    <property type="match status" value="2"/>
</dbReference>
<evidence type="ECO:0000256" key="2">
    <source>
        <dbReference type="ARBA" id="ARBA00012608"/>
    </source>
</evidence>
<dbReference type="AlphaFoldDB" id="A0A8J7YPU5"/>
<dbReference type="Gene3D" id="3.30.390.30">
    <property type="match status" value="1"/>
</dbReference>
<organism evidence="13 15">
    <name type="scientific">Candidatus Sysuiplasma superficiale</name>
    <dbReference type="NCBI Taxonomy" id="2823368"/>
    <lineage>
        <taxon>Archaea</taxon>
        <taxon>Methanobacteriati</taxon>
        <taxon>Thermoplasmatota</taxon>
        <taxon>Thermoplasmata</taxon>
        <taxon>Candidatus Sysuiplasmatales</taxon>
        <taxon>Candidatus Sysuiplasmataceae</taxon>
        <taxon>Candidatus Sysuiplasma</taxon>
    </lineage>
</organism>
<evidence type="ECO:0000313" key="15">
    <source>
        <dbReference type="Proteomes" id="UP000716004"/>
    </source>
</evidence>
<dbReference type="EMBL" id="JAGVSJ010000013">
    <property type="protein sequence ID" value="MBX8632043.1"/>
    <property type="molecule type" value="Genomic_DNA"/>
</dbReference>
<dbReference type="NCBIfam" id="TIGR01350">
    <property type="entry name" value="lipoamide_DH"/>
    <property type="match status" value="1"/>
</dbReference>
<reference evidence="13" key="1">
    <citation type="submission" date="2021-04" db="EMBL/GenBank/DDBJ databases">
        <title>Genomic insights into ecological role and evolution of a novel Thermoplasmata order Candidatus Sysuiplasmatales.</title>
        <authorList>
            <person name="Yuan Y."/>
        </authorList>
    </citation>
    <scope>NUCLEOTIDE SEQUENCE</scope>
    <source>
        <strain evidence="14">TUT19-bin139</strain>
        <strain evidence="13">YP2-bin.285</strain>
    </source>
</reference>
<evidence type="ECO:0000256" key="9">
    <source>
        <dbReference type="ARBA" id="ARBA00049187"/>
    </source>
</evidence>
<dbReference type="InterPro" id="IPR016156">
    <property type="entry name" value="FAD/NAD-linked_Rdtase_dimer_sf"/>
</dbReference>
<accession>A0A8J7YPU5</accession>
<sequence>MRQEDTVVIGAGPGGYPCAIRLAQLGRRVTIIERDKAGGECLNFGCIPSKTIIQAADLFDRYNAFIDRGIFVSAKGSIDLGRLQQFKDEVVLRLTRGVESLLRSYGATLIKGEARFESQREIAIVGGETIRFDNAVIATGSVFSSLPAFPFDHTTIIDARDFLSLSKLPSSLLVVGGGYIGLELGIAAAKMGSRVTVVEILEQIMAGTDREVLRLVEKRLEKLGVTVYTKSTVTDIAAGSEGPVIRVKTGEGKEAKIEAEKVLVSVGKSSSAKRLGIENAGIQTDSRGFIKVNSECRTNVPFIYAVGDVTGPPFLAHRATAMGRVAAEVIAGEASAMEQKVMPAALFTDPEIATTGMSLAEAEKAGISARVVKFPYAASGRALTLGESEGFVRLVVSADGTVIGGQIAGRDASELISEVSLAIEMGATAEDIALTVHPHPTLPEMIMEASELAEGKPTNIFQKGK</sequence>
<evidence type="ECO:0000259" key="11">
    <source>
        <dbReference type="Pfam" id="PF02852"/>
    </source>
</evidence>
<dbReference type="PRINTS" id="PR00411">
    <property type="entry name" value="PNDRDTASEI"/>
</dbReference>
<comment type="catalytic activity">
    <reaction evidence="9 10">
        <text>N(6)-[(R)-dihydrolipoyl]-L-lysyl-[protein] + NAD(+) = N(6)-[(R)-lipoyl]-L-lysyl-[protein] + NADH + H(+)</text>
        <dbReference type="Rhea" id="RHEA:15045"/>
        <dbReference type="Rhea" id="RHEA-COMP:10474"/>
        <dbReference type="Rhea" id="RHEA-COMP:10475"/>
        <dbReference type="ChEBI" id="CHEBI:15378"/>
        <dbReference type="ChEBI" id="CHEBI:57540"/>
        <dbReference type="ChEBI" id="CHEBI:57945"/>
        <dbReference type="ChEBI" id="CHEBI:83099"/>
        <dbReference type="ChEBI" id="CHEBI:83100"/>
        <dbReference type="EC" id="1.8.1.4"/>
    </reaction>
</comment>
<keyword evidence="3 10" id="KW-0285">Flavoprotein</keyword>
<proteinExistence type="inferred from homology"/>
<gene>
    <name evidence="13" type="primary">lpdA</name>
    <name evidence="13" type="ORF">J9259_05950</name>
    <name evidence="14" type="ORF">KIY12_07600</name>
</gene>